<dbReference type="GO" id="GO:0000974">
    <property type="term" value="C:Prp19 complex"/>
    <property type="evidence" value="ECO:0007669"/>
    <property type="project" value="TreeGrafter"/>
</dbReference>
<dbReference type="GO" id="GO:0008380">
    <property type="term" value="P:RNA splicing"/>
    <property type="evidence" value="ECO:0007669"/>
    <property type="project" value="UniProtKB-KW"/>
</dbReference>
<evidence type="ECO:0000313" key="9">
    <source>
        <dbReference type="Proteomes" id="UP000095287"/>
    </source>
</evidence>
<reference evidence="10" key="1">
    <citation type="submission" date="2016-11" db="UniProtKB">
        <authorList>
            <consortium name="WormBaseParasite"/>
        </authorList>
    </citation>
    <scope>IDENTIFICATION</scope>
</reference>
<dbReference type="Pfam" id="PF05700">
    <property type="entry name" value="BCAS2"/>
    <property type="match status" value="1"/>
</dbReference>
<keyword evidence="5" id="KW-0747">Spliceosome</keyword>
<comment type="subcellular location">
    <subcellularLocation>
        <location evidence="1">Nucleus</location>
    </subcellularLocation>
</comment>
<proteinExistence type="inferred from homology"/>
<dbReference type="Proteomes" id="UP000095287">
    <property type="component" value="Unplaced"/>
</dbReference>
<dbReference type="GO" id="GO:0006397">
    <property type="term" value="P:mRNA processing"/>
    <property type="evidence" value="ECO:0007669"/>
    <property type="project" value="UniProtKB-KW"/>
</dbReference>
<protein>
    <recommendedName>
        <fullName evidence="3">Pre-mRNA-splicing factor SPF27</fullName>
    </recommendedName>
</protein>
<dbReference type="PANTHER" id="PTHR13296">
    <property type="entry name" value="BCAS2 PROTEIN"/>
    <property type="match status" value="1"/>
</dbReference>
<evidence type="ECO:0000256" key="5">
    <source>
        <dbReference type="ARBA" id="ARBA00022728"/>
    </source>
</evidence>
<comment type="similarity">
    <text evidence="2">Belongs to the SPF27 family.</text>
</comment>
<accession>A0A1I7Z6V4</accession>
<sequence length="239" mass="27576">MLIVSEMNQETPMLALEAGGPPSDAEHPIDALPYLDTDYTENDQQYAVALIEQECRVFRPTKNYLRHLGVPDYDAFLTPRLQQEMDRMQKKIPMPQLDLSRCDLPCPSTVGKGSDKNAWRKALANAKTQNEHLNLRTLNLSLLEEFGPEWHRQHNKQLEDQANYEEALVKELRKHIHNVHANRKRQQEDAGRKISHLEKQWVQGVSKNFQLAKACAELESENEDLAKRLRIDLSQFAEA</sequence>
<evidence type="ECO:0000256" key="8">
    <source>
        <dbReference type="SAM" id="Coils"/>
    </source>
</evidence>
<dbReference type="WBParaSite" id="L893_g23512.t1">
    <property type="protein sequence ID" value="L893_g23512.t1"/>
    <property type="gene ID" value="L893_g23512"/>
</dbReference>
<keyword evidence="8" id="KW-0175">Coiled coil</keyword>
<evidence type="ECO:0000313" key="10">
    <source>
        <dbReference type="WBParaSite" id="L893_g23512.t1"/>
    </source>
</evidence>
<dbReference type="AlphaFoldDB" id="A0A1I7Z6V4"/>
<keyword evidence="7" id="KW-0539">Nucleus</keyword>
<evidence type="ECO:0000256" key="6">
    <source>
        <dbReference type="ARBA" id="ARBA00023187"/>
    </source>
</evidence>
<feature type="coiled-coil region" evidence="8">
    <location>
        <begin position="116"/>
        <end position="228"/>
    </location>
</feature>
<evidence type="ECO:0000256" key="7">
    <source>
        <dbReference type="ARBA" id="ARBA00023242"/>
    </source>
</evidence>
<organism evidence="9 10">
    <name type="scientific">Steinernema glaseri</name>
    <dbReference type="NCBI Taxonomy" id="37863"/>
    <lineage>
        <taxon>Eukaryota</taxon>
        <taxon>Metazoa</taxon>
        <taxon>Ecdysozoa</taxon>
        <taxon>Nematoda</taxon>
        <taxon>Chromadorea</taxon>
        <taxon>Rhabditida</taxon>
        <taxon>Tylenchina</taxon>
        <taxon>Panagrolaimomorpha</taxon>
        <taxon>Strongyloidoidea</taxon>
        <taxon>Steinernematidae</taxon>
        <taxon>Steinernema</taxon>
    </lineage>
</organism>
<dbReference type="GO" id="GO:0071011">
    <property type="term" value="C:precatalytic spliceosome"/>
    <property type="evidence" value="ECO:0007669"/>
    <property type="project" value="TreeGrafter"/>
</dbReference>
<dbReference type="GO" id="GO:0071013">
    <property type="term" value="C:catalytic step 2 spliceosome"/>
    <property type="evidence" value="ECO:0007669"/>
    <property type="project" value="TreeGrafter"/>
</dbReference>
<dbReference type="PANTHER" id="PTHR13296:SF0">
    <property type="entry name" value="PRE-MRNA-SPLICING FACTOR SPF27"/>
    <property type="match status" value="1"/>
</dbReference>
<evidence type="ECO:0000256" key="3">
    <source>
        <dbReference type="ARBA" id="ARBA00014158"/>
    </source>
</evidence>
<keyword evidence="9" id="KW-1185">Reference proteome</keyword>
<evidence type="ECO:0000256" key="1">
    <source>
        <dbReference type="ARBA" id="ARBA00004123"/>
    </source>
</evidence>
<name>A0A1I7Z6V4_9BILA</name>
<dbReference type="InterPro" id="IPR008409">
    <property type="entry name" value="SPF27"/>
</dbReference>
<evidence type="ECO:0000256" key="2">
    <source>
        <dbReference type="ARBA" id="ARBA00010788"/>
    </source>
</evidence>
<evidence type="ECO:0000256" key="4">
    <source>
        <dbReference type="ARBA" id="ARBA00022664"/>
    </source>
</evidence>
<keyword evidence="6" id="KW-0508">mRNA splicing</keyword>
<keyword evidence="4" id="KW-0507">mRNA processing</keyword>